<dbReference type="InterPro" id="IPR036390">
    <property type="entry name" value="WH_DNA-bd_sf"/>
</dbReference>
<dbReference type="EMBL" id="JABXXP010000019">
    <property type="protein sequence ID" value="NVN10131.1"/>
    <property type="molecule type" value="Genomic_DNA"/>
</dbReference>
<evidence type="ECO:0000313" key="6">
    <source>
        <dbReference type="EMBL" id="NVN10131.1"/>
    </source>
</evidence>
<dbReference type="Pfam" id="PF03466">
    <property type="entry name" value="LysR_substrate"/>
    <property type="match status" value="1"/>
</dbReference>
<dbReference type="SUPFAM" id="SSF46785">
    <property type="entry name" value="Winged helix' DNA-binding domain"/>
    <property type="match status" value="1"/>
</dbReference>
<name>A0A7Y7ITN3_9PROT</name>
<comment type="caution">
    <text evidence="6">The sequence shown here is derived from an EMBL/GenBank/DDBJ whole genome shotgun (WGS) entry which is preliminary data.</text>
</comment>
<dbReference type="Gene3D" id="1.10.10.10">
    <property type="entry name" value="Winged helix-like DNA-binding domain superfamily/Winged helix DNA-binding domain"/>
    <property type="match status" value="1"/>
</dbReference>
<sequence>MHPKDLSLLACLDVLLSEGSVAGAASRMNLSTPAMSRILGRIRSLTGDPILVRAGRGMVPTPRAEEIREQVSALVENARQILQGSSQFSPHLLKRTFTLRATDGFVSSFGSHLIDSLSKCAPHVSLRFAPQGDEDVAGLREGAVDLDIASINISGPEIITQSLFSDRFVGVVKKSHPLASGKVTVERFCKYPQISASRRGRKQGPLDLALQNLGQSRTVAVVVSGFADAVFLADQAGLVAVVPELLTRSVRHGLMTFQLPVETPPVTVSLAWHPKFQFDPAHSWLRTIVKAICSSDDSSDT</sequence>
<comment type="similarity">
    <text evidence="1">Belongs to the LysR transcriptional regulatory family.</text>
</comment>
<dbReference type="PANTHER" id="PTHR30118">
    <property type="entry name" value="HTH-TYPE TRANSCRIPTIONAL REGULATOR LEUO-RELATED"/>
    <property type="match status" value="1"/>
</dbReference>
<protein>
    <submittedName>
        <fullName evidence="6">LysR family transcriptional regulator</fullName>
    </submittedName>
</protein>
<dbReference type="InterPro" id="IPR005119">
    <property type="entry name" value="LysR_subst-bd"/>
</dbReference>
<feature type="domain" description="HTH lysR-type" evidence="5">
    <location>
        <begin position="1"/>
        <end position="61"/>
    </location>
</feature>
<dbReference type="PANTHER" id="PTHR30118:SF15">
    <property type="entry name" value="TRANSCRIPTIONAL REGULATORY PROTEIN"/>
    <property type="match status" value="1"/>
</dbReference>
<evidence type="ECO:0000256" key="4">
    <source>
        <dbReference type="ARBA" id="ARBA00023163"/>
    </source>
</evidence>
<dbReference type="AlphaFoldDB" id="A0A7Y7ITN3"/>
<keyword evidence="2" id="KW-0805">Transcription regulation</keyword>
<dbReference type="Pfam" id="PF00126">
    <property type="entry name" value="HTH_1"/>
    <property type="match status" value="1"/>
</dbReference>
<evidence type="ECO:0000256" key="2">
    <source>
        <dbReference type="ARBA" id="ARBA00023015"/>
    </source>
</evidence>
<keyword evidence="4" id="KW-0804">Transcription</keyword>
<keyword evidence="3" id="KW-0238">DNA-binding</keyword>
<evidence type="ECO:0000259" key="5">
    <source>
        <dbReference type="PROSITE" id="PS50931"/>
    </source>
</evidence>
<dbReference type="SUPFAM" id="SSF53850">
    <property type="entry name" value="Periplasmic binding protein-like II"/>
    <property type="match status" value="1"/>
</dbReference>
<dbReference type="RefSeq" id="WP_176638916.1">
    <property type="nucleotide sequence ID" value="NZ_JABXXP010000019.1"/>
</dbReference>
<reference evidence="6 7" key="1">
    <citation type="submission" date="2020-06" db="EMBL/GenBank/DDBJ databases">
        <title>Description of novel acetic acid bacteria.</title>
        <authorList>
            <person name="Sombolestani A."/>
        </authorList>
    </citation>
    <scope>NUCLEOTIDE SEQUENCE [LARGE SCALE GENOMIC DNA]</scope>
    <source>
        <strain evidence="6 7">LMG 31431</strain>
    </source>
</reference>
<dbReference type="InterPro" id="IPR000847">
    <property type="entry name" value="LysR_HTH_N"/>
</dbReference>
<organism evidence="6 7">
    <name type="scientific">Nguyenibacter vanlangensis</name>
    <dbReference type="NCBI Taxonomy" id="1216886"/>
    <lineage>
        <taxon>Bacteria</taxon>
        <taxon>Pseudomonadati</taxon>
        <taxon>Pseudomonadota</taxon>
        <taxon>Alphaproteobacteria</taxon>
        <taxon>Acetobacterales</taxon>
        <taxon>Acetobacteraceae</taxon>
        <taxon>Nguyenibacter</taxon>
    </lineage>
</organism>
<dbReference type="GO" id="GO:0003677">
    <property type="term" value="F:DNA binding"/>
    <property type="evidence" value="ECO:0007669"/>
    <property type="project" value="UniProtKB-KW"/>
</dbReference>
<dbReference type="InterPro" id="IPR036388">
    <property type="entry name" value="WH-like_DNA-bd_sf"/>
</dbReference>
<evidence type="ECO:0000256" key="1">
    <source>
        <dbReference type="ARBA" id="ARBA00009437"/>
    </source>
</evidence>
<dbReference type="Gene3D" id="3.40.190.10">
    <property type="entry name" value="Periplasmic binding protein-like II"/>
    <property type="match status" value="2"/>
</dbReference>
<gene>
    <name evidence="6" type="ORF">HUK84_03035</name>
</gene>
<accession>A0A7Y7ITN3</accession>
<dbReference type="InterPro" id="IPR050389">
    <property type="entry name" value="LysR-type_TF"/>
</dbReference>
<proteinExistence type="inferred from homology"/>
<dbReference type="PROSITE" id="PS50931">
    <property type="entry name" value="HTH_LYSR"/>
    <property type="match status" value="1"/>
</dbReference>
<evidence type="ECO:0000256" key="3">
    <source>
        <dbReference type="ARBA" id="ARBA00023125"/>
    </source>
</evidence>
<dbReference type="CDD" id="cd08460">
    <property type="entry name" value="PBP2_DntR_like_1"/>
    <property type="match status" value="1"/>
</dbReference>
<evidence type="ECO:0000313" key="7">
    <source>
        <dbReference type="Proteomes" id="UP000534870"/>
    </source>
</evidence>
<dbReference type="Proteomes" id="UP000534870">
    <property type="component" value="Unassembled WGS sequence"/>
</dbReference>
<dbReference type="GO" id="GO:0003700">
    <property type="term" value="F:DNA-binding transcription factor activity"/>
    <property type="evidence" value="ECO:0007669"/>
    <property type="project" value="InterPro"/>
</dbReference>